<evidence type="ECO:0000313" key="2">
    <source>
        <dbReference type="Proteomes" id="UP000248484"/>
    </source>
</evidence>
<dbReference type="CTD" id="148137"/>
<organism evidence="2 3">
    <name type="scientific">Physeter macrocephalus</name>
    <name type="common">Sperm whale</name>
    <name type="synonym">Physeter catodon</name>
    <dbReference type="NCBI Taxonomy" id="9755"/>
    <lineage>
        <taxon>Eukaryota</taxon>
        <taxon>Metazoa</taxon>
        <taxon>Chordata</taxon>
        <taxon>Craniata</taxon>
        <taxon>Vertebrata</taxon>
        <taxon>Euteleostomi</taxon>
        <taxon>Mammalia</taxon>
        <taxon>Eutheria</taxon>
        <taxon>Laurasiatheria</taxon>
        <taxon>Artiodactyla</taxon>
        <taxon>Whippomorpha</taxon>
        <taxon>Cetacea</taxon>
        <taxon>Odontoceti</taxon>
        <taxon>Physeteridae</taxon>
        <taxon>Physeter</taxon>
    </lineage>
</organism>
<protein>
    <submittedName>
        <fullName evidence="3">Proline and serine-rich protein 3 isoform X1</fullName>
    </submittedName>
</protein>
<feature type="compositionally biased region" description="Low complexity" evidence="1">
    <location>
        <begin position="418"/>
        <end position="427"/>
    </location>
</feature>
<dbReference type="OrthoDB" id="10043502at2759"/>
<feature type="compositionally biased region" description="Low complexity" evidence="1">
    <location>
        <begin position="70"/>
        <end position="87"/>
    </location>
</feature>
<keyword evidence="2" id="KW-1185">Reference proteome</keyword>
<feature type="region of interest" description="Disordered" evidence="1">
    <location>
        <begin position="38"/>
        <end position="100"/>
    </location>
</feature>
<feature type="compositionally biased region" description="Polar residues" evidence="1">
    <location>
        <begin position="242"/>
        <end position="252"/>
    </location>
</feature>
<dbReference type="KEGG" id="pcad:102988296"/>
<name>A0A2Y9TG41_PHYMC</name>
<proteinExistence type="predicted"/>
<dbReference type="InParanoid" id="A0A2Y9TG41"/>
<dbReference type="Proteomes" id="UP000248484">
    <property type="component" value="Unplaced"/>
</dbReference>
<accession>A0A2Y9TG41</accession>
<dbReference type="GeneID" id="102988296"/>
<feature type="region of interest" description="Disordered" evidence="1">
    <location>
        <begin position="144"/>
        <end position="163"/>
    </location>
</feature>
<sequence length="716" mass="75898">MLCLPTALSPCSLPVFSTQDSTFWGRPPGSKPLLTWHSKTLSSSRSQRSRLPEAPRALATGPESPELFEESWPSSSGTPSPPSTTEGQMGASPPPTVTDCGDSVVAKYINRFRQAQPTSREERKSAGPTPADFWWLWPESPDASSQLAAGANEPEGRPNTAVPTRAKVASASQTMAPLQEIKQSLNTWNSSLLDLETLSLQSRAARLLKRSKASISSSSSLSLSDAGISSFPVSSGGLSPFSMTFTPDSSKGSDPKAQATPAPAPIPTPSPVSSRAPLRPEDDILYQWRQRRKLEQARGSQGDGTWVLPQTPALTPTVPIPICLQTSPAPAETLGSLGTQPNCIPLWGSVAPSGPREAFRLERPPIPPGFSPHIFWGPSPHGFFWAPQPGPCVSLGAIPPTAAASTPAPPASTPAPPASTTAPSASTPAPPAAPQGPPTPAPCSPGELERQSSKPRRSRAQRQESAGRITAADEGPGPQLRGALGQVVAARLFPDSLEDTPPRQEGPPPPKAESQKVKATRPQTETLCPRSEVTAPPSESRCPQAETPQGRSKAESRNAKAMLPLVGSVPRKNKDTFLAEVGCKPPKVRPPPAEEAATCVKAPPRPFKEGALEVVATPSSADGHAPSEDILSQAARLLQAAEDSDGSEFQDDPILQVLRVQRAELRRQKRKVDAQISRLLGHTEDPESWSPPARSPPGSPRMRLRREGASLEARRL</sequence>
<feature type="compositionally biased region" description="Basic and acidic residues" evidence="1">
    <location>
        <begin position="705"/>
        <end position="716"/>
    </location>
</feature>
<feature type="region of interest" description="Disordered" evidence="1">
    <location>
        <begin position="666"/>
        <end position="716"/>
    </location>
</feature>
<dbReference type="FunCoup" id="A0A2Y9TG41">
    <property type="interactions" value="1193"/>
</dbReference>
<feature type="region of interest" description="Disordered" evidence="1">
    <location>
        <begin position="582"/>
        <end position="601"/>
    </location>
</feature>
<reference evidence="3" key="1">
    <citation type="submission" date="2025-08" db="UniProtKB">
        <authorList>
            <consortium name="RefSeq"/>
        </authorList>
    </citation>
    <scope>IDENTIFICATION</scope>
    <source>
        <tissue evidence="3">Muscle</tissue>
    </source>
</reference>
<dbReference type="RefSeq" id="XP_023988527.1">
    <property type="nucleotide sequence ID" value="XM_024132759.3"/>
</dbReference>
<dbReference type="PANTHER" id="PTHR22045:SF6">
    <property type="entry name" value="PROLINE AND SERINE-RICH PROTEIN 3"/>
    <property type="match status" value="1"/>
</dbReference>
<feature type="region of interest" description="Disordered" evidence="1">
    <location>
        <begin position="113"/>
        <end position="134"/>
    </location>
</feature>
<feature type="compositionally biased region" description="Pro residues" evidence="1">
    <location>
        <begin position="428"/>
        <end position="443"/>
    </location>
</feature>
<feature type="region of interest" description="Disordered" evidence="1">
    <location>
        <begin position="403"/>
        <end position="568"/>
    </location>
</feature>
<dbReference type="InterPro" id="IPR037646">
    <property type="entry name" value="PROSER3"/>
</dbReference>
<dbReference type="PANTHER" id="PTHR22045">
    <property type="entry name" value="PROLINE AND SERINE-RICH PROTEIN 3"/>
    <property type="match status" value="1"/>
</dbReference>
<gene>
    <name evidence="3" type="primary">PROSER3</name>
</gene>
<evidence type="ECO:0000256" key="1">
    <source>
        <dbReference type="SAM" id="MobiDB-lite"/>
    </source>
</evidence>
<evidence type="ECO:0000313" key="3">
    <source>
        <dbReference type="RefSeq" id="XP_023988527.1"/>
    </source>
</evidence>
<feature type="compositionally biased region" description="Pro residues" evidence="1">
    <location>
        <begin position="407"/>
        <end position="417"/>
    </location>
</feature>
<feature type="region of interest" description="Disordered" evidence="1">
    <location>
        <begin position="242"/>
        <end position="280"/>
    </location>
</feature>
<dbReference type="AlphaFoldDB" id="A0A2Y9TG41"/>